<gene>
    <name evidence="14" type="ORF">CJ030_MR3G019167</name>
</gene>
<sequence length="231" mass="26372">MFDHSSAVVAAAELDSLVTARKKKNKNTRKFSDEQIRSLEVMFESESRIEPRKKTQLARELGLQPRQVAIWFQNKRARWKSKQLERDYSILQTNYNSLASMYEALKKEKQTLVAQLQKLNDLMQRPPEERQSYGQDLGGNSILGESDSGDATKCESDIKPSLSMERSEHGLSVRSDGDTSTKAEYFGLEDEPNILNMVDGTMASSEDWGSLNSDDLFDQSNSSSHWWDFWS</sequence>
<dbReference type="AlphaFoldDB" id="A0A6A1W3A2"/>
<feature type="DNA-binding region" description="Homeobox" evidence="9">
    <location>
        <begin position="24"/>
        <end position="83"/>
    </location>
</feature>
<feature type="domain" description="Homeobox" evidence="13">
    <location>
        <begin position="22"/>
        <end position="82"/>
    </location>
</feature>
<dbReference type="SMART" id="SM00389">
    <property type="entry name" value="HOX"/>
    <property type="match status" value="1"/>
</dbReference>
<dbReference type="Proteomes" id="UP000516437">
    <property type="component" value="Chromosome 3"/>
</dbReference>
<reference evidence="14 15" key="1">
    <citation type="journal article" date="2019" name="Plant Biotechnol. J.">
        <title>The red bayberry genome and genetic basis of sex determination.</title>
        <authorList>
            <person name="Jia H.M."/>
            <person name="Jia H.J."/>
            <person name="Cai Q.L."/>
            <person name="Wang Y."/>
            <person name="Zhao H.B."/>
            <person name="Yang W.F."/>
            <person name="Wang G.Y."/>
            <person name="Li Y.H."/>
            <person name="Zhan D.L."/>
            <person name="Shen Y.T."/>
            <person name="Niu Q.F."/>
            <person name="Chang L."/>
            <person name="Qiu J."/>
            <person name="Zhao L."/>
            <person name="Xie H.B."/>
            <person name="Fu W.Y."/>
            <person name="Jin J."/>
            <person name="Li X.W."/>
            <person name="Jiao Y."/>
            <person name="Zhou C.C."/>
            <person name="Tu T."/>
            <person name="Chai C.Y."/>
            <person name="Gao J.L."/>
            <person name="Fan L.J."/>
            <person name="van de Weg E."/>
            <person name="Wang J.Y."/>
            <person name="Gao Z.S."/>
        </authorList>
    </citation>
    <scope>NUCLEOTIDE SEQUENCE [LARGE SCALE GENOMIC DNA]</scope>
    <source>
        <tissue evidence="14">Leaves</tissue>
    </source>
</reference>
<comment type="caution">
    <text evidence="14">The sequence shown here is derived from an EMBL/GenBank/DDBJ whole genome shotgun (WGS) entry which is preliminary data.</text>
</comment>
<dbReference type="GO" id="GO:0005634">
    <property type="term" value="C:nucleus"/>
    <property type="evidence" value="ECO:0007669"/>
    <property type="project" value="UniProtKB-SubCell"/>
</dbReference>
<keyword evidence="15" id="KW-1185">Reference proteome</keyword>
<evidence type="ECO:0000256" key="8">
    <source>
        <dbReference type="ARBA" id="ARBA00058361"/>
    </source>
</evidence>
<dbReference type="Pfam" id="PF02183">
    <property type="entry name" value="HALZ"/>
    <property type="match status" value="1"/>
</dbReference>
<keyword evidence="6 9" id="KW-0539">Nucleus</keyword>
<keyword evidence="3 9" id="KW-0238">DNA-binding</keyword>
<dbReference type="OrthoDB" id="6159439at2759"/>
<dbReference type="GO" id="GO:0045893">
    <property type="term" value="P:positive regulation of DNA-templated transcription"/>
    <property type="evidence" value="ECO:0007669"/>
    <property type="project" value="TreeGrafter"/>
</dbReference>
<dbReference type="SUPFAM" id="SSF46689">
    <property type="entry name" value="Homeodomain-like"/>
    <property type="match status" value="1"/>
</dbReference>
<evidence type="ECO:0000256" key="5">
    <source>
        <dbReference type="ARBA" id="ARBA00023163"/>
    </source>
</evidence>
<comment type="similarity">
    <text evidence="7 11">Belongs to the HD-ZIP homeobox family. Class I subfamily.</text>
</comment>
<evidence type="ECO:0000313" key="15">
    <source>
        <dbReference type="Proteomes" id="UP000516437"/>
    </source>
</evidence>
<dbReference type="InterPro" id="IPR003106">
    <property type="entry name" value="Leu_zip_homeo"/>
</dbReference>
<keyword evidence="2 11" id="KW-0805">Transcription regulation</keyword>
<dbReference type="InterPro" id="IPR045224">
    <property type="entry name" value="HDZip_class_I_plant"/>
</dbReference>
<comment type="function">
    <text evidence="8">Probable transcription activator that may act as growth regulators in response to water deficit.</text>
</comment>
<evidence type="ECO:0000256" key="11">
    <source>
        <dbReference type="RuleBase" id="RU369038"/>
    </source>
</evidence>
<name>A0A6A1W3A2_9ROSI</name>
<dbReference type="GO" id="GO:0009414">
    <property type="term" value="P:response to water deprivation"/>
    <property type="evidence" value="ECO:0007669"/>
    <property type="project" value="UniProtKB-ARBA"/>
</dbReference>
<keyword evidence="4 9" id="KW-0371">Homeobox</keyword>
<comment type="subcellular location">
    <subcellularLocation>
        <location evidence="1 9 10">Nucleus</location>
    </subcellularLocation>
</comment>
<dbReference type="FunFam" id="1.10.10.60:FF:000293">
    <property type="entry name" value="Homeobox-leucine zipper protein ATHB-7"/>
    <property type="match status" value="1"/>
</dbReference>
<dbReference type="PANTHER" id="PTHR24326:SF604">
    <property type="entry name" value="HOMEOBOX-LEUCINE ZIPPER PROTEIN ATHB-7"/>
    <property type="match status" value="1"/>
</dbReference>
<organism evidence="14 15">
    <name type="scientific">Morella rubra</name>
    <name type="common">Chinese bayberry</name>
    <dbReference type="NCBI Taxonomy" id="262757"/>
    <lineage>
        <taxon>Eukaryota</taxon>
        <taxon>Viridiplantae</taxon>
        <taxon>Streptophyta</taxon>
        <taxon>Embryophyta</taxon>
        <taxon>Tracheophyta</taxon>
        <taxon>Spermatophyta</taxon>
        <taxon>Magnoliopsida</taxon>
        <taxon>eudicotyledons</taxon>
        <taxon>Gunneridae</taxon>
        <taxon>Pentapetalae</taxon>
        <taxon>rosids</taxon>
        <taxon>fabids</taxon>
        <taxon>Fagales</taxon>
        <taxon>Myricaceae</taxon>
        <taxon>Morella</taxon>
    </lineage>
</organism>
<evidence type="ECO:0000256" key="6">
    <source>
        <dbReference type="ARBA" id="ARBA00023242"/>
    </source>
</evidence>
<evidence type="ECO:0000256" key="10">
    <source>
        <dbReference type="RuleBase" id="RU000682"/>
    </source>
</evidence>
<dbReference type="PROSITE" id="PS50071">
    <property type="entry name" value="HOMEOBOX_2"/>
    <property type="match status" value="1"/>
</dbReference>
<evidence type="ECO:0000256" key="3">
    <source>
        <dbReference type="ARBA" id="ARBA00023125"/>
    </source>
</evidence>
<evidence type="ECO:0000259" key="13">
    <source>
        <dbReference type="PROSITE" id="PS50071"/>
    </source>
</evidence>
<evidence type="ECO:0000256" key="7">
    <source>
        <dbReference type="ARBA" id="ARBA00025748"/>
    </source>
</evidence>
<dbReference type="GO" id="GO:0009737">
    <property type="term" value="P:response to abscisic acid"/>
    <property type="evidence" value="ECO:0007669"/>
    <property type="project" value="UniProtKB-ARBA"/>
</dbReference>
<dbReference type="GO" id="GO:0000976">
    <property type="term" value="F:transcription cis-regulatory region binding"/>
    <property type="evidence" value="ECO:0007669"/>
    <property type="project" value="UniProtKB-ARBA"/>
</dbReference>
<dbReference type="PRINTS" id="PR00031">
    <property type="entry name" value="HTHREPRESSR"/>
</dbReference>
<evidence type="ECO:0000256" key="12">
    <source>
        <dbReference type="SAM" id="MobiDB-lite"/>
    </source>
</evidence>
<dbReference type="InterPro" id="IPR000047">
    <property type="entry name" value="HTH_motif"/>
</dbReference>
<dbReference type="InterPro" id="IPR001356">
    <property type="entry name" value="HD"/>
</dbReference>
<dbReference type="InterPro" id="IPR009057">
    <property type="entry name" value="Homeodomain-like_sf"/>
</dbReference>
<protein>
    <recommendedName>
        <fullName evidence="11">Homeobox-leucine zipper protein</fullName>
    </recommendedName>
    <alternativeName>
        <fullName evidence="11">HD-ZIP protein</fullName>
    </alternativeName>
    <alternativeName>
        <fullName evidence="11">Homeodomain transcription factor</fullName>
    </alternativeName>
</protein>
<keyword evidence="5 11" id="KW-0804">Transcription</keyword>
<dbReference type="EMBL" id="RXIC02000021">
    <property type="protein sequence ID" value="KAB1219714.1"/>
    <property type="molecule type" value="Genomic_DNA"/>
</dbReference>
<evidence type="ECO:0000256" key="9">
    <source>
        <dbReference type="PROSITE-ProRule" id="PRU00108"/>
    </source>
</evidence>
<dbReference type="CDD" id="cd00086">
    <property type="entry name" value="homeodomain"/>
    <property type="match status" value="1"/>
</dbReference>
<dbReference type="PANTHER" id="PTHR24326">
    <property type="entry name" value="HOMEOBOX-LEUCINE ZIPPER PROTEIN"/>
    <property type="match status" value="1"/>
</dbReference>
<proteinExistence type="inferred from homology"/>
<feature type="region of interest" description="Disordered" evidence="12">
    <location>
        <begin position="123"/>
        <end position="179"/>
    </location>
</feature>
<evidence type="ECO:0000256" key="2">
    <source>
        <dbReference type="ARBA" id="ARBA00023015"/>
    </source>
</evidence>
<dbReference type="Gene3D" id="1.10.10.60">
    <property type="entry name" value="Homeodomain-like"/>
    <property type="match status" value="1"/>
</dbReference>
<evidence type="ECO:0000256" key="4">
    <source>
        <dbReference type="ARBA" id="ARBA00023155"/>
    </source>
</evidence>
<comment type="function">
    <text evidence="11">Transcription factor.</text>
</comment>
<dbReference type="Pfam" id="PF00046">
    <property type="entry name" value="Homeodomain"/>
    <property type="match status" value="1"/>
</dbReference>
<evidence type="ECO:0000256" key="1">
    <source>
        <dbReference type="ARBA" id="ARBA00004123"/>
    </source>
</evidence>
<dbReference type="GO" id="GO:0000981">
    <property type="term" value="F:DNA-binding transcription factor activity, RNA polymerase II-specific"/>
    <property type="evidence" value="ECO:0007669"/>
    <property type="project" value="UniProtKB-UniRule"/>
</dbReference>
<dbReference type="InterPro" id="IPR017970">
    <property type="entry name" value="Homeobox_CS"/>
</dbReference>
<evidence type="ECO:0000313" key="14">
    <source>
        <dbReference type="EMBL" id="KAB1219714.1"/>
    </source>
</evidence>
<feature type="compositionally biased region" description="Basic and acidic residues" evidence="12">
    <location>
        <begin position="165"/>
        <end position="179"/>
    </location>
</feature>
<dbReference type="PROSITE" id="PS00027">
    <property type="entry name" value="HOMEOBOX_1"/>
    <property type="match status" value="1"/>
</dbReference>
<accession>A0A6A1W3A2</accession>